<keyword evidence="1" id="KW-1133">Transmembrane helix</keyword>
<feature type="transmembrane region" description="Helical" evidence="1">
    <location>
        <begin position="102"/>
        <end position="125"/>
    </location>
</feature>
<dbReference type="AlphaFoldDB" id="A0A3S5BQL9"/>
<keyword evidence="1" id="KW-0812">Transmembrane</keyword>
<keyword evidence="3" id="KW-1185">Reference proteome</keyword>
<evidence type="ECO:0000313" key="2">
    <source>
        <dbReference type="EMBL" id="VEL34891.1"/>
    </source>
</evidence>
<protein>
    <submittedName>
        <fullName evidence="2">Uncharacterized protein</fullName>
    </submittedName>
</protein>
<organism evidence="2 3">
    <name type="scientific">Protopolystoma xenopodis</name>
    <dbReference type="NCBI Taxonomy" id="117903"/>
    <lineage>
        <taxon>Eukaryota</taxon>
        <taxon>Metazoa</taxon>
        <taxon>Spiralia</taxon>
        <taxon>Lophotrochozoa</taxon>
        <taxon>Platyhelminthes</taxon>
        <taxon>Monogenea</taxon>
        <taxon>Polyopisthocotylea</taxon>
        <taxon>Polystomatidea</taxon>
        <taxon>Polystomatidae</taxon>
        <taxon>Protopolystoma</taxon>
    </lineage>
</organism>
<reference evidence="2" key="1">
    <citation type="submission" date="2018-11" db="EMBL/GenBank/DDBJ databases">
        <authorList>
            <consortium name="Pathogen Informatics"/>
        </authorList>
    </citation>
    <scope>NUCLEOTIDE SEQUENCE</scope>
</reference>
<evidence type="ECO:0000313" key="3">
    <source>
        <dbReference type="Proteomes" id="UP000784294"/>
    </source>
</evidence>
<evidence type="ECO:0000256" key="1">
    <source>
        <dbReference type="SAM" id="Phobius"/>
    </source>
</evidence>
<sequence length="181" mass="20642">MARDDVICTIWSRFSCWHVGPNEAAFRLKGFFIIFLKYFHKNKPIMPISSGSLCLYSAQNCIPTIAQLKECSRDCFFNSPSSLTFCLAPSPRFFHPFSLSSWVPLLVLYGLTGHLPTLLVFFASASTYKMAYLRCHLGVDWALPFILLPRIFTKFTVPRSLPVAFYFALTLLLFLSQVLFS</sequence>
<dbReference type="Proteomes" id="UP000784294">
    <property type="component" value="Unassembled WGS sequence"/>
</dbReference>
<feature type="transmembrane region" description="Helical" evidence="1">
    <location>
        <begin position="163"/>
        <end position="180"/>
    </location>
</feature>
<dbReference type="OrthoDB" id="6125674at2759"/>
<comment type="caution">
    <text evidence="2">The sequence shown here is derived from an EMBL/GenBank/DDBJ whole genome shotgun (WGS) entry which is preliminary data.</text>
</comment>
<gene>
    <name evidence="2" type="ORF">PXEA_LOCUS28331</name>
</gene>
<keyword evidence="1" id="KW-0472">Membrane</keyword>
<name>A0A3S5BQL9_9PLAT</name>
<dbReference type="EMBL" id="CAAALY010248627">
    <property type="protein sequence ID" value="VEL34891.1"/>
    <property type="molecule type" value="Genomic_DNA"/>
</dbReference>
<feature type="transmembrane region" description="Helical" evidence="1">
    <location>
        <begin position="131"/>
        <end position="151"/>
    </location>
</feature>
<accession>A0A3S5BQL9</accession>
<proteinExistence type="predicted"/>